<keyword evidence="5" id="KW-1185">Reference proteome</keyword>
<dbReference type="EMBL" id="JBHZPY010000001">
    <property type="protein sequence ID" value="MFE3869704.1"/>
    <property type="molecule type" value="Genomic_DNA"/>
</dbReference>
<accession>A0ABW6I0H3</accession>
<dbReference type="CDD" id="cd06223">
    <property type="entry name" value="PRTases_typeI"/>
    <property type="match status" value="1"/>
</dbReference>
<evidence type="ECO:0000259" key="3">
    <source>
        <dbReference type="PROSITE" id="PS51278"/>
    </source>
</evidence>
<evidence type="ECO:0000256" key="1">
    <source>
        <dbReference type="ARBA" id="ARBA00022679"/>
    </source>
</evidence>
<feature type="domain" description="Glutamine amidotransferase type-2" evidence="3">
    <location>
        <begin position="9"/>
        <end position="303"/>
    </location>
</feature>
<dbReference type="InterPro" id="IPR017932">
    <property type="entry name" value="GATase_2_dom"/>
</dbReference>
<dbReference type="InterPro" id="IPR029057">
    <property type="entry name" value="PRTase-like"/>
</dbReference>
<organism evidence="4 5">
    <name type="scientific">Flavobacterium zhoui</name>
    <dbReference type="NCBI Taxonomy" id="3230414"/>
    <lineage>
        <taxon>Bacteria</taxon>
        <taxon>Pseudomonadati</taxon>
        <taxon>Bacteroidota</taxon>
        <taxon>Flavobacteriia</taxon>
        <taxon>Flavobacteriales</taxon>
        <taxon>Flavobacteriaceae</taxon>
        <taxon>Flavobacterium</taxon>
    </lineage>
</organism>
<dbReference type="InterPro" id="IPR029055">
    <property type="entry name" value="Ntn_hydrolases_N"/>
</dbReference>
<reference evidence="4 5" key="1">
    <citation type="submission" date="2024-06" db="EMBL/GenBank/DDBJ databases">
        <title>Flavobacterium spp. isolated from glacier.</title>
        <authorList>
            <person name="Han D."/>
        </authorList>
    </citation>
    <scope>NUCLEOTIDE SEQUENCE [LARGE SCALE GENOMIC DNA]</scope>
    <source>
        <strain evidence="4 5">ZS1P70</strain>
    </source>
</reference>
<gene>
    <name evidence="4" type="ORF">ACFX5F_00525</name>
</gene>
<evidence type="ECO:0000256" key="2">
    <source>
        <dbReference type="ARBA" id="ARBA00022962"/>
    </source>
</evidence>
<name>A0ABW6I0H3_9FLAO</name>
<evidence type="ECO:0000313" key="4">
    <source>
        <dbReference type="EMBL" id="MFE3869704.1"/>
    </source>
</evidence>
<evidence type="ECO:0000313" key="5">
    <source>
        <dbReference type="Proteomes" id="UP001600107"/>
    </source>
</evidence>
<dbReference type="PROSITE" id="PS51278">
    <property type="entry name" value="GATASE_TYPE_2"/>
    <property type="match status" value="1"/>
</dbReference>
<comment type="caution">
    <text evidence="4">The sequence shown here is derived from an EMBL/GenBank/DDBJ whole genome shotgun (WGS) entry which is preliminary data.</text>
</comment>
<dbReference type="Proteomes" id="UP001600107">
    <property type="component" value="Unassembled WGS sequence"/>
</dbReference>
<dbReference type="RefSeq" id="WP_379848894.1">
    <property type="nucleotide sequence ID" value="NZ_JBHZPY010000001.1"/>
</dbReference>
<dbReference type="SUPFAM" id="SSF53271">
    <property type="entry name" value="PRTase-like"/>
    <property type="match status" value="1"/>
</dbReference>
<keyword evidence="1" id="KW-0808">Transferase</keyword>
<dbReference type="InterPro" id="IPR000836">
    <property type="entry name" value="PRTase_dom"/>
</dbReference>
<dbReference type="SUPFAM" id="SSF56235">
    <property type="entry name" value="N-terminal nucleophile aminohydrolases (Ntn hydrolases)"/>
    <property type="match status" value="1"/>
</dbReference>
<protein>
    <submittedName>
        <fullName evidence="4">Amidophosphoribosyltransferase</fullName>
    </submittedName>
</protein>
<keyword evidence="2" id="KW-0315">Glutamine amidotransferase</keyword>
<proteinExistence type="predicted"/>
<dbReference type="Gene3D" id="3.60.20.10">
    <property type="entry name" value="Glutamine Phosphoribosylpyrophosphate, subunit 1, domain 1"/>
    <property type="match status" value="1"/>
</dbReference>
<dbReference type="PANTHER" id="PTHR11907">
    <property type="entry name" value="AMIDOPHOSPHORIBOSYLTRANSFERASE"/>
    <property type="match status" value="1"/>
</dbReference>
<sequence>MSDALQHECGIALVRLLKPLEFYKEKYGTAFYGIQKMYLLMEKQHNRGQDGAGFASIKLDMEPGERYISRVRSNHAQPIQDVFAQINDRINEEMAAHPEYADDVALQKENIPYIGELFLGHVRYGTFGKNSIESVHPFLRQNNWMHRNLILAGNFNMTNVKELFQSLVELGQHPKEMADTVTVMEKIGHFLDGAVTDLYQECKNDGLTKREASAVIAEKLDVARILTRASKNLDGGYAMAGLLGHGDSFVFRDPAGIRPAYFYQDDEIVVVASERPVIQTVFNVPFEKVEEIEPGNALIIKKNGTVSMQEILPPTVKKACSFERIYFSRGSDAEIYQERKMLGKLILPAVLESIDEDTDNTVFSYIPNTAETSFYGLVEAAQDFLNQRKNNYILENRNTLTKESLQELLSVKIRTEKVAIKDAKLRTFITEDSSRDDLVAHVYDVTYGVIKPTDNLVIIDDSIVRGTTLKMSIIKMMDRLNPKRIVIVSSAPQIRYPDCYGIDMAKLEGLVAFKAALELLKERNLYHIVDEVYLKCKGQENYKDLDVVNYVTAIYEPFQPQEVSDKIAEMLSSPEINAEVKIIFQTVEDLHIACPKNLGDWYFTGDYPTPGGNRVVNRAFMNFYEGKDVRAY</sequence>